<dbReference type="EMBL" id="NCSJ02000268">
    <property type="protein sequence ID" value="RFU26336.1"/>
    <property type="molecule type" value="Genomic_DNA"/>
</dbReference>
<feature type="repeat" description="ANK" evidence="3">
    <location>
        <begin position="91"/>
        <end position="123"/>
    </location>
</feature>
<dbReference type="AlphaFoldDB" id="A0A3E2GYX1"/>
<evidence type="ECO:0000313" key="4">
    <source>
        <dbReference type="EMBL" id="RFU26336.1"/>
    </source>
</evidence>
<protein>
    <submittedName>
        <fullName evidence="4">Uncharacterized protein</fullName>
    </submittedName>
</protein>
<dbReference type="InterPro" id="IPR002110">
    <property type="entry name" value="Ankyrin_rpt"/>
</dbReference>
<dbReference type="OrthoDB" id="20872at2759"/>
<evidence type="ECO:0000313" key="5">
    <source>
        <dbReference type="Proteomes" id="UP000258309"/>
    </source>
</evidence>
<feature type="repeat" description="ANK" evidence="3">
    <location>
        <begin position="200"/>
        <end position="232"/>
    </location>
</feature>
<evidence type="ECO:0000256" key="3">
    <source>
        <dbReference type="PROSITE-ProRule" id="PRU00023"/>
    </source>
</evidence>
<dbReference type="SUPFAM" id="SSF48403">
    <property type="entry name" value="Ankyrin repeat"/>
    <property type="match status" value="1"/>
</dbReference>
<comment type="caution">
    <text evidence="4">The sequence shown here is derived from an EMBL/GenBank/DDBJ whole genome shotgun (WGS) entry which is preliminary data.</text>
</comment>
<dbReference type="PROSITE" id="PS50297">
    <property type="entry name" value="ANK_REP_REGION"/>
    <property type="match status" value="3"/>
</dbReference>
<dbReference type="PANTHER" id="PTHR24171">
    <property type="entry name" value="ANKYRIN REPEAT DOMAIN-CONTAINING PROTEIN 39-RELATED"/>
    <property type="match status" value="1"/>
</dbReference>
<dbReference type="Gene3D" id="1.25.40.20">
    <property type="entry name" value="Ankyrin repeat-containing domain"/>
    <property type="match status" value="1"/>
</dbReference>
<proteinExistence type="predicted"/>
<gene>
    <name evidence="4" type="ORF">B7463_g10005</name>
</gene>
<keyword evidence="5" id="KW-1185">Reference proteome</keyword>
<dbReference type="PROSITE" id="PS50088">
    <property type="entry name" value="ANK_REPEAT"/>
    <property type="match status" value="4"/>
</dbReference>
<keyword evidence="2 3" id="KW-0040">ANK repeat</keyword>
<dbReference type="SMART" id="SM00248">
    <property type="entry name" value="ANK"/>
    <property type="match status" value="10"/>
</dbReference>
<dbReference type="InterPro" id="IPR036770">
    <property type="entry name" value="Ankyrin_rpt-contain_sf"/>
</dbReference>
<organism evidence="4 5">
    <name type="scientific">Scytalidium lignicola</name>
    <name type="common">Hyphomycete</name>
    <dbReference type="NCBI Taxonomy" id="5539"/>
    <lineage>
        <taxon>Eukaryota</taxon>
        <taxon>Fungi</taxon>
        <taxon>Dikarya</taxon>
        <taxon>Ascomycota</taxon>
        <taxon>Pezizomycotina</taxon>
        <taxon>Leotiomycetes</taxon>
        <taxon>Leotiomycetes incertae sedis</taxon>
        <taxon>Scytalidium</taxon>
    </lineage>
</organism>
<name>A0A3E2GYX1_SCYLI</name>
<evidence type="ECO:0000256" key="2">
    <source>
        <dbReference type="ARBA" id="ARBA00023043"/>
    </source>
</evidence>
<sequence length="393" mass="42819">MGGKDPLHFLSPLIKIKTASVTRTPEEAPEDQSRTPLTPLDGFIHAGLLIKPDQQKQTPLHFACFLGNLEIVTELIGALKERESISVRNEDDETPLHLEAACGYSAIVTFLLDNDTDISAEYKNTRKPIDRAAATGHLNIFRVLYSKLDVGASAKQTLAMQDGLPVDGESPLEVTASNGYTEVVHLLLQKGVDPNFTDSSGSTPLGRAVSGGHIDTAAILLYKGADPNLLNRERWITLLIAASRGITKVVDALLGHGANMNGRTLRKDTALHLSVAHPDIIEKLLEWNPELALLNYSGMTPLYLASMAPEDWDLKLFKTLCGQGPDLQHPSYLRNPPMIHAVRKGNLDTVRFLIRNSAQVAARGPDGISALHIAAQNGSTEILVELFKAPHWH</sequence>
<evidence type="ECO:0000256" key="1">
    <source>
        <dbReference type="ARBA" id="ARBA00022737"/>
    </source>
</evidence>
<dbReference type="Pfam" id="PF12796">
    <property type="entry name" value="Ank_2"/>
    <property type="match status" value="2"/>
</dbReference>
<feature type="non-terminal residue" evidence="4">
    <location>
        <position position="1"/>
    </location>
</feature>
<dbReference type="PRINTS" id="PR01415">
    <property type="entry name" value="ANKYRIN"/>
</dbReference>
<feature type="non-terminal residue" evidence="4">
    <location>
        <position position="393"/>
    </location>
</feature>
<dbReference type="Pfam" id="PF00023">
    <property type="entry name" value="Ank"/>
    <property type="match status" value="2"/>
</dbReference>
<dbReference type="Proteomes" id="UP000258309">
    <property type="component" value="Unassembled WGS sequence"/>
</dbReference>
<dbReference type="STRING" id="5539.A0A3E2GYX1"/>
<keyword evidence="1" id="KW-0677">Repeat</keyword>
<accession>A0A3E2GYX1</accession>
<feature type="repeat" description="ANK" evidence="3">
    <location>
        <begin position="167"/>
        <end position="199"/>
    </location>
</feature>
<feature type="repeat" description="ANK" evidence="3">
    <location>
        <begin position="366"/>
        <end position="387"/>
    </location>
</feature>
<dbReference type="PANTHER" id="PTHR24171:SF9">
    <property type="entry name" value="ANKYRIN REPEAT DOMAIN-CONTAINING PROTEIN 39"/>
    <property type="match status" value="1"/>
</dbReference>
<dbReference type="OMA" id="MWELLEP"/>
<reference evidence="4 5" key="1">
    <citation type="submission" date="2018-05" db="EMBL/GenBank/DDBJ databases">
        <title>Draft genome sequence of Scytalidium lignicola DSM 105466, a ubiquitous saprotrophic fungus.</title>
        <authorList>
            <person name="Buettner E."/>
            <person name="Gebauer A.M."/>
            <person name="Hofrichter M."/>
            <person name="Liers C."/>
            <person name="Kellner H."/>
        </authorList>
    </citation>
    <scope>NUCLEOTIDE SEQUENCE [LARGE SCALE GENOMIC DNA]</scope>
    <source>
        <strain evidence="4 5">DSM 105466</strain>
    </source>
</reference>